<dbReference type="STRING" id="1707952.A6A03_05105"/>
<dbReference type="AlphaFoldDB" id="A0A178LW23"/>
<dbReference type="EMBL" id="LWQS01000103">
    <property type="protein sequence ID" value="OAN38269.1"/>
    <property type="molecule type" value="Genomic_DNA"/>
</dbReference>
<dbReference type="OrthoDB" id="513821at2"/>
<evidence type="ECO:0000313" key="2">
    <source>
        <dbReference type="EMBL" id="OAN38269.1"/>
    </source>
</evidence>
<name>A0A178LW23_9CHLR</name>
<feature type="compositionally biased region" description="Pro residues" evidence="1">
    <location>
        <begin position="217"/>
        <end position="238"/>
    </location>
</feature>
<dbReference type="RefSeq" id="WP_066791255.1">
    <property type="nucleotide sequence ID" value="NZ_LWQS01000103.1"/>
</dbReference>
<evidence type="ECO:0000256" key="1">
    <source>
        <dbReference type="SAM" id="MobiDB-lite"/>
    </source>
</evidence>
<evidence type="ECO:0000313" key="3">
    <source>
        <dbReference type="Proteomes" id="UP000078287"/>
    </source>
</evidence>
<reference evidence="2 3" key="1">
    <citation type="submission" date="2016-04" db="EMBL/GenBank/DDBJ databases">
        <title>Chloroflexus islandicus sp. nov., a thermophilic filamentous anoxygenic phototrophic bacterium from geyser Strokkur (Iceland).</title>
        <authorList>
            <person name="Gaisin V.A."/>
            <person name="Kalashnikov A.M."/>
            <person name="Sukhacheva M.V."/>
            <person name="Grouzdev D.S."/>
            <person name="Ivanov T.M."/>
            <person name="Kuznetsov B."/>
            <person name="Gorlenko V.M."/>
        </authorList>
    </citation>
    <scope>NUCLEOTIDE SEQUENCE [LARGE SCALE GENOMIC DNA]</scope>
    <source>
        <strain evidence="3">isl-2</strain>
    </source>
</reference>
<feature type="region of interest" description="Disordered" evidence="1">
    <location>
        <begin position="109"/>
        <end position="284"/>
    </location>
</feature>
<feature type="compositionally biased region" description="Basic and acidic residues" evidence="1">
    <location>
        <begin position="271"/>
        <end position="284"/>
    </location>
</feature>
<feature type="compositionally biased region" description="Low complexity" evidence="1">
    <location>
        <begin position="179"/>
        <end position="198"/>
    </location>
</feature>
<feature type="compositionally biased region" description="Pro residues" evidence="1">
    <location>
        <begin position="252"/>
        <end position="268"/>
    </location>
</feature>
<protein>
    <submittedName>
        <fullName evidence="2">Uncharacterized protein</fullName>
    </submittedName>
</protein>
<accession>A0A178LW23</accession>
<sequence>MNDPLANLLARSFGELAGAVQPRLPARFELVAPFGGEVAVPPVQMGDQAAPGSPPVQVGDQVTLGSPPVQVGDQAAPGSPPVWVEPSPAPLASAIPPVERRQIPPLPVAPLAAWGQPPTTASELRRPSTMPPAAPERISPDRGVSEANSERTAPASLAGFVEPRGLPAPANAIDPPRLADVAAVSPASAVSFQPASVPDAPREPGVPAIRPFSAPAPVMPREPVAPPPREPAAPPHPPRITVTIGRVEVRAVPPPPPSSRPRPQPPAPRLSLDEYLRRREGGTR</sequence>
<organism evidence="2 3">
    <name type="scientific">Chloroflexus islandicus</name>
    <dbReference type="NCBI Taxonomy" id="1707952"/>
    <lineage>
        <taxon>Bacteria</taxon>
        <taxon>Bacillati</taxon>
        <taxon>Chloroflexota</taxon>
        <taxon>Chloroflexia</taxon>
        <taxon>Chloroflexales</taxon>
        <taxon>Chloroflexineae</taxon>
        <taxon>Chloroflexaceae</taxon>
        <taxon>Chloroflexus</taxon>
    </lineage>
</organism>
<proteinExistence type="predicted"/>
<comment type="caution">
    <text evidence="2">The sequence shown here is derived from an EMBL/GenBank/DDBJ whole genome shotgun (WGS) entry which is preliminary data.</text>
</comment>
<keyword evidence="3" id="KW-1185">Reference proteome</keyword>
<dbReference type="Proteomes" id="UP000078287">
    <property type="component" value="Unassembled WGS sequence"/>
</dbReference>
<gene>
    <name evidence="2" type="ORF">A6A03_05105</name>
</gene>
<feature type="region of interest" description="Disordered" evidence="1">
    <location>
        <begin position="42"/>
        <end position="84"/>
    </location>
</feature>